<name>A0ABU0TVZ9_MICTR</name>
<proteinExistence type="predicted"/>
<keyword evidence="2" id="KW-1185">Reference proteome</keyword>
<gene>
    <name evidence="1" type="ORF">QE412_001682</name>
</gene>
<evidence type="ECO:0000313" key="2">
    <source>
        <dbReference type="Proteomes" id="UP001226691"/>
    </source>
</evidence>
<reference evidence="1 2" key="1">
    <citation type="submission" date="2023-07" db="EMBL/GenBank/DDBJ databases">
        <title>Functional and genomic diversity of the sorghum phyllosphere microbiome.</title>
        <authorList>
            <person name="Shade A."/>
        </authorList>
    </citation>
    <scope>NUCLEOTIDE SEQUENCE [LARGE SCALE GENOMIC DNA]</scope>
    <source>
        <strain evidence="1 2">SORGH_AS_1207</strain>
    </source>
</reference>
<sequence length="32" mass="3172">MPWLTLIAQIASGGRAAAVSASAPLLDDSSNS</sequence>
<accession>A0ABU0TVZ9</accession>
<evidence type="ECO:0000313" key="1">
    <source>
        <dbReference type="EMBL" id="MDQ1123109.1"/>
    </source>
</evidence>
<organism evidence="1 2">
    <name type="scientific">Microbacterium trichothecenolyticum</name>
    <name type="common">Aureobacterium trichothecenolyticum</name>
    <dbReference type="NCBI Taxonomy" id="69370"/>
    <lineage>
        <taxon>Bacteria</taxon>
        <taxon>Bacillati</taxon>
        <taxon>Actinomycetota</taxon>
        <taxon>Actinomycetes</taxon>
        <taxon>Micrococcales</taxon>
        <taxon>Microbacteriaceae</taxon>
        <taxon>Microbacterium</taxon>
    </lineage>
</organism>
<dbReference type="Proteomes" id="UP001226691">
    <property type="component" value="Unassembled WGS sequence"/>
</dbReference>
<protein>
    <submittedName>
        <fullName evidence="1">Uncharacterized protein</fullName>
    </submittedName>
</protein>
<dbReference type="EMBL" id="JAUTBF010000001">
    <property type="protein sequence ID" value="MDQ1123109.1"/>
    <property type="molecule type" value="Genomic_DNA"/>
</dbReference>
<comment type="caution">
    <text evidence="1">The sequence shown here is derived from an EMBL/GenBank/DDBJ whole genome shotgun (WGS) entry which is preliminary data.</text>
</comment>